<gene>
    <name evidence="2" type="ORF">IscW_ISCW020085</name>
</gene>
<dbReference type="InterPro" id="IPR037120">
    <property type="entry name" value="Haem_peroxidase_sf_animal"/>
</dbReference>
<dbReference type="VEuPathDB" id="VectorBase:ISCW020085"/>
<dbReference type="AlphaFoldDB" id="B7PYC2"/>
<dbReference type="EnsemblMetazoa" id="ISCW020085-RA">
    <property type="protein sequence ID" value="ISCW020085-PA"/>
    <property type="gene ID" value="ISCW020085"/>
</dbReference>
<feature type="chain" id="PRO_5014568171" evidence="1">
    <location>
        <begin position="21"/>
        <end position="189"/>
    </location>
</feature>
<evidence type="ECO:0000313" key="4">
    <source>
        <dbReference type="Proteomes" id="UP000001555"/>
    </source>
</evidence>
<dbReference type="PROSITE" id="PS50292">
    <property type="entry name" value="PEROXIDASE_3"/>
    <property type="match status" value="1"/>
</dbReference>
<accession>B7PYC2</accession>
<keyword evidence="4" id="KW-1185">Reference proteome</keyword>
<evidence type="ECO:0000313" key="3">
    <source>
        <dbReference type="EnsemblMetazoa" id="ISCW020085-PA"/>
    </source>
</evidence>
<dbReference type="InterPro" id="IPR019791">
    <property type="entry name" value="Haem_peroxidase_animal"/>
</dbReference>
<dbReference type="EMBL" id="DS819318">
    <property type="protein sequence ID" value="EEC11594.1"/>
    <property type="molecule type" value="Genomic_DNA"/>
</dbReference>
<dbReference type="Gene3D" id="1.10.640.10">
    <property type="entry name" value="Haem peroxidase domain superfamily, animal type"/>
    <property type="match status" value="1"/>
</dbReference>
<dbReference type="GO" id="GO:0006979">
    <property type="term" value="P:response to oxidative stress"/>
    <property type="evidence" value="ECO:0007669"/>
    <property type="project" value="InterPro"/>
</dbReference>
<dbReference type="EMBL" id="ABJB010349448">
    <property type="status" value="NOT_ANNOTATED_CDS"/>
    <property type="molecule type" value="Genomic_DNA"/>
</dbReference>
<feature type="signal peptide" evidence="1">
    <location>
        <begin position="1"/>
        <end position="20"/>
    </location>
</feature>
<name>B7PYC2_IXOSC</name>
<dbReference type="Proteomes" id="UP000001555">
    <property type="component" value="Unassembled WGS sequence"/>
</dbReference>
<keyword evidence="1" id="KW-0732">Signal</keyword>
<reference evidence="3" key="2">
    <citation type="submission" date="2020-05" db="UniProtKB">
        <authorList>
            <consortium name="EnsemblMetazoa"/>
        </authorList>
    </citation>
    <scope>IDENTIFICATION</scope>
    <source>
        <strain evidence="3">wikel</strain>
    </source>
</reference>
<dbReference type="VEuPathDB" id="VectorBase:ISCP_021658"/>
<dbReference type="EMBL" id="ABJB010808200">
    <property type="status" value="NOT_ANNOTATED_CDS"/>
    <property type="molecule type" value="Genomic_DNA"/>
</dbReference>
<proteinExistence type="predicted"/>
<dbReference type="GO" id="GO:0004601">
    <property type="term" value="F:peroxidase activity"/>
    <property type="evidence" value="ECO:0007669"/>
    <property type="project" value="InterPro"/>
</dbReference>
<evidence type="ECO:0000313" key="2">
    <source>
        <dbReference type="EMBL" id="EEC11594.1"/>
    </source>
</evidence>
<dbReference type="Pfam" id="PF03098">
    <property type="entry name" value="An_peroxidase"/>
    <property type="match status" value="1"/>
</dbReference>
<sequence>MLPWKVLLLLLLDVGSHVWAADDDVVVQVEGKGETFSLTLAEVKDALDIALKEFARLEPYPTLPSDGPRYSPSLRHQRNRPVHPDALLLDAAQRSYEDTLLQLIRRNKASKTKVQHALSKLELGGLEPVSQNKPLCDKLYPETCKSGQPYRSLDGSCNNLGQPAWGRALGCHARIAPAAFGDGEWLRPS</sequence>
<dbReference type="GO" id="GO:0020037">
    <property type="term" value="F:heme binding"/>
    <property type="evidence" value="ECO:0007669"/>
    <property type="project" value="InterPro"/>
</dbReference>
<dbReference type="InterPro" id="IPR010255">
    <property type="entry name" value="Haem_peroxidase_sf"/>
</dbReference>
<dbReference type="InParanoid" id="B7PYC2"/>
<dbReference type="PaxDb" id="6945-B7PYC2"/>
<organism>
    <name type="scientific">Ixodes scapularis</name>
    <name type="common">Black-legged tick</name>
    <name type="synonym">Deer tick</name>
    <dbReference type="NCBI Taxonomy" id="6945"/>
    <lineage>
        <taxon>Eukaryota</taxon>
        <taxon>Metazoa</taxon>
        <taxon>Ecdysozoa</taxon>
        <taxon>Arthropoda</taxon>
        <taxon>Chelicerata</taxon>
        <taxon>Arachnida</taxon>
        <taxon>Acari</taxon>
        <taxon>Parasitiformes</taxon>
        <taxon>Ixodida</taxon>
        <taxon>Ixodoidea</taxon>
        <taxon>Ixodidae</taxon>
        <taxon>Ixodinae</taxon>
        <taxon>Ixodes</taxon>
    </lineage>
</organism>
<dbReference type="HOGENOM" id="CLU_1435920_0_0_1"/>
<protein>
    <submittedName>
        <fullName evidence="2 3">Uncharacterized protein</fullName>
    </submittedName>
</protein>
<dbReference type="VEuPathDB" id="VectorBase:ISCI020085"/>
<evidence type="ECO:0000256" key="1">
    <source>
        <dbReference type="SAM" id="SignalP"/>
    </source>
</evidence>
<dbReference type="OrthoDB" id="823504at2759"/>
<dbReference type="SUPFAM" id="SSF48113">
    <property type="entry name" value="Heme-dependent peroxidases"/>
    <property type="match status" value="1"/>
</dbReference>
<reference evidence="2 4" key="1">
    <citation type="submission" date="2008-03" db="EMBL/GenBank/DDBJ databases">
        <title>Annotation of Ixodes scapularis.</title>
        <authorList>
            <consortium name="Ixodes scapularis Genome Project Consortium"/>
            <person name="Caler E."/>
            <person name="Hannick L.I."/>
            <person name="Bidwell S."/>
            <person name="Joardar V."/>
            <person name="Thiagarajan M."/>
            <person name="Amedeo P."/>
            <person name="Galinsky K.J."/>
            <person name="Schobel S."/>
            <person name="Inman J."/>
            <person name="Hostetler J."/>
            <person name="Miller J."/>
            <person name="Hammond M."/>
            <person name="Megy K."/>
            <person name="Lawson D."/>
            <person name="Kodira C."/>
            <person name="Sutton G."/>
            <person name="Meyer J."/>
            <person name="Hill C.A."/>
            <person name="Birren B."/>
            <person name="Nene V."/>
            <person name="Collins F."/>
            <person name="Alarcon-Chaidez F."/>
            <person name="Wikel S."/>
            <person name="Strausberg R."/>
        </authorList>
    </citation>
    <scope>NUCLEOTIDE SEQUENCE [LARGE SCALE GENOMIC DNA]</scope>
    <source>
        <strain evidence="4">Wikel</strain>
        <strain evidence="2">Wikel colony</strain>
    </source>
</reference>